<dbReference type="OrthoDB" id="10052789at2759"/>
<accession>A0A6V7XRX0</accession>
<evidence type="ECO:0000313" key="1">
    <source>
        <dbReference type="EMBL" id="CAD2202090.1"/>
    </source>
</evidence>
<dbReference type="EMBL" id="CAJEWN010002131">
    <property type="protein sequence ID" value="CAD2202090.1"/>
    <property type="molecule type" value="Genomic_DNA"/>
</dbReference>
<protein>
    <submittedName>
        <fullName evidence="1">Uncharacterized protein</fullName>
    </submittedName>
</protein>
<organism evidence="1 2">
    <name type="scientific">Meloidogyne enterolobii</name>
    <name type="common">Root-knot nematode worm</name>
    <name type="synonym">Meloidogyne mayaguensis</name>
    <dbReference type="NCBI Taxonomy" id="390850"/>
    <lineage>
        <taxon>Eukaryota</taxon>
        <taxon>Metazoa</taxon>
        <taxon>Ecdysozoa</taxon>
        <taxon>Nematoda</taxon>
        <taxon>Chromadorea</taxon>
        <taxon>Rhabditida</taxon>
        <taxon>Tylenchina</taxon>
        <taxon>Tylenchomorpha</taxon>
        <taxon>Tylenchoidea</taxon>
        <taxon>Meloidogynidae</taxon>
        <taxon>Meloidogyninae</taxon>
        <taxon>Meloidogyne</taxon>
    </lineage>
</organism>
<dbReference type="Proteomes" id="UP000580250">
    <property type="component" value="Unassembled WGS sequence"/>
</dbReference>
<evidence type="ECO:0000313" key="2">
    <source>
        <dbReference type="Proteomes" id="UP000580250"/>
    </source>
</evidence>
<reference evidence="1 2" key="1">
    <citation type="submission" date="2020-08" db="EMBL/GenBank/DDBJ databases">
        <authorList>
            <person name="Koutsovoulos G."/>
            <person name="Danchin GJ E."/>
        </authorList>
    </citation>
    <scope>NUCLEOTIDE SEQUENCE [LARGE SCALE GENOMIC DNA]</scope>
</reference>
<gene>
    <name evidence="1" type="ORF">MENT_LOCUS55701</name>
</gene>
<comment type="caution">
    <text evidence="1">The sequence shown here is derived from an EMBL/GenBank/DDBJ whole genome shotgun (WGS) entry which is preliminary data.</text>
</comment>
<name>A0A6V7XRX0_MELEN</name>
<sequence length="112" mass="13156">MLQSIKNFTLTKLYDKIKLPNDEFQQWITDLGMLHRKRTCDCGKEMRKEKRGQNGRWICKKSVCRKTKGALVGTFFENSKLSLTQIIQKFGGDDCFFHLISQITNNQKYLCE</sequence>
<proteinExistence type="predicted"/>
<dbReference type="AlphaFoldDB" id="A0A6V7XRX0"/>